<evidence type="ECO:0000313" key="5">
    <source>
        <dbReference type="Proteomes" id="UP001155241"/>
    </source>
</evidence>
<dbReference type="InterPro" id="IPR021030">
    <property type="entry name" value="DUF3731"/>
</dbReference>
<dbReference type="InterPro" id="IPR043129">
    <property type="entry name" value="ATPase_NBD"/>
</dbReference>
<evidence type="ECO:0000256" key="3">
    <source>
        <dbReference type="ARBA" id="ARBA00022840"/>
    </source>
</evidence>
<dbReference type="Proteomes" id="UP001155241">
    <property type="component" value="Unassembled WGS sequence"/>
</dbReference>
<dbReference type="RefSeq" id="WP_252851531.1">
    <property type="nucleotide sequence ID" value="NZ_JAMXLR010000024.1"/>
</dbReference>
<dbReference type="AlphaFoldDB" id="A0A9X2JHZ5"/>
<evidence type="ECO:0000256" key="2">
    <source>
        <dbReference type="ARBA" id="ARBA00022741"/>
    </source>
</evidence>
<sequence>MATDQDDRTQTPRYVVGIDLGTTNSAMAYVDTEAKPWRVQVLSVPQLVAPFQVEPRDTLPSFHYEATAAEADAGALALPWSKGKPRTAVGAMARDEGSAKPGRLIASAKSWLCHAGVDRTAELLPWQGDDDVQRLSPVDVTAAYLAHLRDCWQQAFPKFPLAEQDLVITLPASFDEVARELTIAAAKAAELPRVMLIEEPQAAFYAWVDRHTDSWREQVSPGQKILVCDIGGGTSDFTLIRVRASDREGDVEFHRVAVGEHLILGGDNLDLALARFVERKLAGDGKLPPEQWDVLVRTARRAKETLLGDSPPEVFTLNLPSKSSKLIGGAQQVELTRSEAEQVLVDGFLPRTALGDRPTRRQSGFQDFGLPYATDAGITRYLATFLETHRTTGDDSPTTDHDPARPDIVLFNGGFFASPVLRDRLLEVLSSWFNADNAAWSPLVLDHARLDLAVARGAAYYGMVRRGEGVGITATLARSYYVGVDSTGHGDRPMAVCLAPGSAAAGQDFEIPSALQLTLAEPVEFPLYVSSTRLTDAPGEVIEVDPVELTPLPPIRTVLDAGRKRETTTVDARLHAHLSEIGSLELSCRDADSNRSWRLQFDIRSTTETDIAAHESAAEGEGIIDDDTIEQCRVAIERVFDKGGNLKPSKLMNELVQATGDPKHQWPTSLLRRMWEMLMQHEPGRRQSAQHEARWLNLAGYALRPGYGFAVDDWRVAETWRTVRNRLAHPASQAESLILWRRIAGGLSRGQQLTIAEPLLAATRGLHRRFTGGKASSSAAAIDPAQSAEVWRLLGSLELLPVPVKTELGGAIVELLPKRKLEPVRSAMLWTLGRLGQRVPVYGPLNTLVPASRAAKWVDTVMQLDADEPIAPLVVMQLARTTGDRHRDLEASQRDRVSAWLERTGAADHLVQLVRTGGTLDAEERSQVFGESLPTGLRLG</sequence>
<evidence type="ECO:0000256" key="1">
    <source>
        <dbReference type="ARBA" id="ARBA00007381"/>
    </source>
</evidence>
<organism evidence="4 5">
    <name type="scientific">Aeoliella straminimaris</name>
    <dbReference type="NCBI Taxonomy" id="2954799"/>
    <lineage>
        <taxon>Bacteria</taxon>
        <taxon>Pseudomonadati</taxon>
        <taxon>Planctomycetota</taxon>
        <taxon>Planctomycetia</taxon>
        <taxon>Pirellulales</taxon>
        <taxon>Lacipirellulaceae</taxon>
        <taxon>Aeoliella</taxon>
    </lineage>
</organism>
<dbReference type="InterPro" id="IPR013126">
    <property type="entry name" value="Hsp_70_fam"/>
</dbReference>
<dbReference type="PANTHER" id="PTHR42749">
    <property type="entry name" value="CELL SHAPE-DETERMINING PROTEIN MREB"/>
    <property type="match status" value="1"/>
</dbReference>
<dbReference type="Gene3D" id="3.30.420.40">
    <property type="match status" value="2"/>
</dbReference>
<dbReference type="PRINTS" id="PR00301">
    <property type="entry name" value="HEATSHOCK70"/>
</dbReference>
<proteinExistence type="inferred from homology"/>
<reference evidence="4" key="1">
    <citation type="submission" date="2022-06" db="EMBL/GenBank/DDBJ databases">
        <title>Aeoliella straminimaris, a novel planctomycete from sediments.</title>
        <authorList>
            <person name="Vitorino I.R."/>
            <person name="Lage O.M."/>
        </authorList>
    </citation>
    <scope>NUCLEOTIDE SEQUENCE</scope>
    <source>
        <strain evidence="4">ICT_H6.2</strain>
    </source>
</reference>
<dbReference type="Pfam" id="PF00012">
    <property type="entry name" value="HSP70"/>
    <property type="match status" value="1"/>
</dbReference>
<dbReference type="PROSITE" id="PS00297">
    <property type="entry name" value="HSP70_1"/>
    <property type="match status" value="1"/>
</dbReference>
<protein>
    <submittedName>
        <fullName evidence="4">Hsp70 family protein</fullName>
    </submittedName>
</protein>
<comment type="caution">
    <text evidence="4">The sequence shown here is derived from an EMBL/GenBank/DDBJ whole genome shotgun (WGS) entry which is preliminary data.</text>
</comment>
<name>A0A9X2JHZ5_9BACT</name>
<dbReference type="InterPro" id="IPR018181">
    <property type="entry name" value="Heat_shock_70_CS"/>
</dbReference>
<dbReference type="PANTHER" id="PTHR42749:SF1">
    <property type="entry name" value="CELL SHAPE-DETERMINING PROTEIN MREB"/>
    <property type="match status" value="1"/>
</dbReference>
<keyword evidence="3" id="KW-0067">ATP-binding</keyword>
<dbReference type="Gene3D" id="3.90.640.10">
    <property type="entry name" value="Actin, Chain A, domain 4"/>
    <property type="match status" value="1"/>
</dbReference>
<keyword evidence="5" id="KW-1185">Reference proteome</keyword>
<gene>
    <name evidence="4" type="ORF">NG895_05850</name>
</gene>
<evidence type="ECO:0000313" key="4">
    <source>
        <dbReference type="EMBL" id="MCO6043424.1"/>
    </source>
</evidence>
<keyword evidence="2" id="KW-0547">Nucleotide-binding</keyword>
<dbReference type="GO" id="GO:0005524">
    <property type="term" value="F:ATP binding"/>
    <property type="evidence" value="ECO:0007669"/>
    <property type="project" value="UniProtKB-KW"/>
</dbReference>
<accession>A0A9X2JHZ5</accession>
<dbReference type="Pfam" id="PF12531">
    <property type="entry name" value="DUF3731"/>
    <property type="match status" value="1"/>
</dbReference>
<dbReference type="CDD" id="cd10170">
    <property type="entry name" value="ASKHA_NBD_HSP70"/>
    <property type="match status" value="1"/>
</dbReference>
<dbReference type="SUPFAM" id="SSF53067">
    <property type="entry name" value="Actin-like ATPase domain"/>
    <property type="match status" value="2"/>
</dbReference>
<dbReference type="EMBL" id="JAMXLR010000024">
    <property type="protein sequence ID" value="MCO6043424.1"/>
    <property type="molecule type" value="Genomic_DNA"/>
</dbReference>
<dbReference type="GO" id="GO:0140662">
    <property type="term" value="F:ATP-dependent protein folding chaperone"/>
    <property type="evidence" value="ECO:0007669"/>
    <property type="project" value="InterPro"/>
</dbReference>
<comment type="similarity">
    <text evidence="1">Belongs to the heat shock protein 70 family.</text>
</comment>